<reference evidence="1" key="1">
    <citation type="submission" date="2023-04" db="EMBL/GenBank/DDBJ databases">
        <title>Candida boidinii NBRC 1967.</title>
        <authorList>
            <person name="Ichikawa N."/>
            <person name="Sato H."/>
            <person name="Tonouchi N."/>
        </authorList>
    </citation>
    <scope>NUCLEOTIDE SEQUENCE</scope>
    <source>
        <strain evidence="1">NBRC 1967</strain>
    </source>
</reference>
<proteinExistence type="predicted"/>
<organism evidence="1 2">
    <name type="scientific">Candida boidinii</name>
    <name type="common">Yeast</name>
    <dbReference type="NCBI Taxonomy" id="5477"/>
    <lineage>
        <taxon>Eukaryota</taxon>
        <taxon>Fungi</taxon>
        <taxon>Dikarya</taxon>
        <taxon>Ascomycota</taxon>
        <taxon>Saccharomycotina</taxon>
        <taxon>Pichiomycetes</taxon>
        <taxon>Pichiales</taxon>
        <taxon>Pichiaceae</taxon>
        <taxon>Ogataea</taxon>
        <taxon>Ogataea/Candida clade</taxon>
    </lineage>
</organism>
<evidence type="ECO:0000313" key="1">
    <source>
        <dbReference type="EMBL" id="GME92204.1"/>
    </source>
</evidence>
<evidence type="ECO:0000313" key="2">
    <source>
        <dbReference type="Proteomes" id="UP001165101"/>
    </source>
</evidence>
<accession>A0ACB5TNH9</accession>
<gene>
    <name evidence="1" type="ORF">Cboi01_000263400</name>
</gene>
<keyword evidence="2" id="KW-1185">Reference proteome</keyword>
<comment type="caution">
    <text evidence="1">The sequence shown here is derived from an EMBL/GenBank/DDBJ whole genome shotgun (WGS) entry which is preliminary data.</text>
</comment>
<protein>
    <submittedName>
        <fullName evidence="1">Unnamed protein product</fullName>
    </submittedName>
</protein>
<dbReference type="Proteomes" id="UP001165101">
    <property type="component" value="Unassembled WGS sequence"/>
</dbReference>
<sequence>MSSVLESTYNNLSLTGVPIYFIAGLVVAFGISALFNDNFRQVLLFCWTCFFKPFTQPSKSSSNQQHALESFYKAQAKIYDNTRSTLLQGRTTALALAAAHLQKSKDLVWVDVGGGTGWNIEEMDKILPIRKHFKAVYLVDLSPSLLEVAKERFEQRGWKNVHCLLADACTFTIDQPSADFISFSYSLSMIPTFHSCIDHVSPMLHRDGVVACVDFGVQSEITSVGRVNTLGGMKNRHNPWIFRTFWRIWFEADRVFLDPARRDYLEYRFGTLKSLNCYNKKLGNIPYYVWLGCDKDRSPALLHRINALATESPYLAPQDVVDHTTEIAKSKGHEAALSNFARNLPYPSIYYQNDIWRVYYDEVNPQYNQFNDQYIYAFTWEDPREDAKILNLSSKDTVLAITSAGDNILAYASLPDPPRRIHGVDLNPAQNHLMELKLASFKALKREDVWQMFGSGRIDNFRDLLVNKLAPHMSSNAFQYWYDKGPTTFDVNSRGLYNTGFTNFI</sequence>
<name>A0ACB5TNH9_CANBO</name>
<dbReference type="EMBL" id="BSXV01001236">
    <property type="protein sequence ID" value="GME92204.1"/>
    <property type="molecule type" value="Genomic_DNA"/>
</dbReference>